<dbReference type="Pfam" id="PF13692">
    <property type="entry name" value="Glyco_trans_1_4"/>
    <property type="match status" value="1"/>
</dbReference>
<keyword evidence="3" id="KW-1185">Reference proteome</keyword>
<feature type="domain" description="Glycosyltransferase 2-like" evidence="1">
    <location>
        <begin position="345"/>
        <end position="472"/>
    </location>
</feature>
<reference evidence="2" key="2">
    <citation type="submission" date="2020-09" db="EMBL/GenBank/DDBJ databases">
        <authorList>
            <person name="Sun Q."/>
            <person name="Zhou Y."/>
        </authorList>
    </citation>
    <scope>NUCLEOTIDE SEQUENCE</scope>
    <source>
        <strain evidence="2">CGMCC 4.7308</strain>
    </source>
</reference>
<dbReference type="SUPFAM" id="SSF53756">
    <property type="entry name" value="UDP-Glycosyltransferase/glycogen phosphorylase"/>
    <property type="match status" value="1"/>
</dbReference>
<dbReference type="Gene3D" id="3.40.50.2000">
    <property type="entry name" value="Glycogen Phosphorylase B"/>
    <property type="match status" value="2"/>
</dbReference>
<organism evidence="2 3">
    <name type="scientific">Nakamurella endophytica</name>
    <dbReference type="NCBI Taxonomy" id="1748367"/>
    <lineage>
        <taxon>Bacteria</taxon>
        <taxon>Bacillati</taxon>
        <taxon>Actinomycetota</taxon>
        <taxon>Actinomycetes</taxon>
        <taxon>Nakamurellales</taxon>
        <taxon>Nakamurellaceae</taxon>
        <taxon>Nakamurella</taxon>
    </lineage>
</organism>
<dbReference type="AlphaFoldDB" id="A0A917WAG2"/>
<accession>A0A917WAG2</accession>
<protein>
    <recommendedName>
        <fullName evidence="1">Glycosyltransferase 2-like domain-containing protein</fullName>
    </recommendedName>
</protein>
<feature type="domain" description="Glycosyltransferase 2-like" evidence="1">
    <location>
        <begin position="24"/>
        <end position="170"/>
    </location>
</feature>
<gene>
    <name evidence="2" type="ORF">GCM10011594_03740</name>
</gene>
<dbReference type="Gene3D" id="3.90.550.10">
    <property type="entry name" value="Spore Coat Polysaccharide Biosynthesis Protein SpsA, Chain A"/>
    <property type="match status" value="2"/>
</dbReference>
<dbReference type="Proteomes" id="UP000655208">
    <property type="component" value="Unassembled WGS sequence"/>
</dbReference>
<dbReference type="InterPro" id="IPR001173">
    <property type="entry name" value="Glyco_trans_2-like"/>
</dbReference>
<dbReference type="PANTHER" id="PTHR43179">
    <property type="entry name" value="RHAMNOSYLTRANSFERASE WBBL"/>
    <property type="match status" value="1"/>
</dbReference>
<dbReference type="GO" id="GO:0016757">
    <property type="term" value="F:glycosyltransferase activity"/>
    <property type="evidence" value="ECO:0007669"/>
    <property type="project" value="UniProtKB-KW"/>
</dbReference>
<proteinExistence type="predicted"/>
<evidence type="ECO:0000259" key="1">
    <source>
        <dbReference type="Pfam" id="PF00535"/>
    </source>
</evidence>
<dbReference type="EMBL" id="BMNA01000001">
    <property type="protein sequence ID" value="GGL87418.1"/>
    <property type="molecule type" value="Genomic_DNA"/>
</dbReference>
<dbReference type="InterPro" id="IPR029044">
    <property type="entry name" value="Nucleotide-diphossugar_trans"/>
</dbReference>
<dbReference type="Pfam" id="PF00535">
    <property type="entry name" value="Glycos_transf_2"/>
    <property type="match status" value="2"/>
</dbReference>
<dbReference type="RefSeq" id="WP_188939781.1">
    <property type="nucleotide sequence ID" value="NZ_BMNA01000001.1"/>
</dbReference>
<reference evidence="2" key="1">
    <citation type="journal article" date="2014" name="Int. J. Syst. Evol. Microbiol.">
        <title>Complete genome sequence of Corynebacterium casei LMG S-19264T (=DSM 44701T), isolated from a smear-ripened cheese.</title>
        <authorList>
            <consortium name="US DOE Joint Genome Institute (JGI-PGF)"/>
            <person name="Walter F."/>
            <person name="Albersmeier A."/>
            <person name="Kalinowski J."/>
            <person name="Ruckert C."/>
        </authorList>
    </citation>
    <scope>NUCLEOTIDE SEQUENCE</scope>
    <source>
        <strain evidence="2">CGMCC 4.7308</strain>
    </source>
</reference>
<dbReference type="PANTHER" id="PTHR43179:SF7">
    <property type="entry name" value="RHAMNOSYLTRANSFERASE WBBL"/>
    <property type="match status" value="1"/>
</dbReference>
<evidence type="ECO:0000313" key="2">
    <source>
        <dbReference type="EMBL" id="GGL87418.1"/>
    </source>
</evidence>
<dbReference type="CDD" id="cd00761">
    <property type="entry name" value="Glyco_tranf_GTA_type"/>
    <property type="match status" value="1"/>
</dbReference>
<name>A0A917WAG2_9ACTN</name>
<sequence>MSGSVPPTGPVAAGLPAGSPPVVVAMLTYRRPDDLEAAVPAVLEQARAVEPPATLLVVDNDPAGSARQVLQRWAAPDVRYVHEPRPGIAAARNRALDECPDGALLVFIDDDERPRPGWLAALLQTYREHRPAAVVGAVVSEYDAEPDRWIRAGRFFDRRRLLTGTPTDVAATNNLLLDIAVVRRAGLRFDDRFGQSGGSDTLFSRQLSQVGALIWCDEAVVVDRVPVSRLTRSWVLRRAFRSGNSWVRTSVVLAPDARARSAVRLRATGRGAVRTAGGSARLAVGVATRSLAQQARGRRTLARGAGMLAGVWGHVHVEYRRAPEAASDGSAPAGVPTGRPGRLGIVVVNYGSTALLPGALDGLADGVPADVVVVDNWHSAKERAAVAELCADRGWTLVARAGNDGFGTAANAGADVLLGRGCDVLLVLNPDARIGPEQCRQLAERARRQPDALISPRIVRPDGTTWFRGLGLDPRSGRVVRPAEWRSGPHSWLTGACLTASAQLWRRLGGFADGYFLYWEDVDLSTRCVLAGGTLVVADDVVAEHAVGATQQSADGRGRAKSRVYYRYNTRNRLVYAARNLPTRQLLRWLAHTPAESTAILLRGGRRQLLASPGVAVAALRGTSEGVVASLRELLSRARGGARRSRQPTRRVESVRPDRHVRIYGNVRTAHLERLAAMSPAALVYRRHRYDFDPGTAPAGAVLARRGRLATIGHLLRRRYDVVELNEPMAYGRWLDLVAQVAAVRLRGLVTGRRTTVVAYCIGYSDPAVELTERWPALPVRPARALTRIAVRTLSRSMDRLAFGTTGSLELYRRYVPRARGDWQVFEGLSAPCECLADGAGNPSPTGARILFLGAFSDRKGIRQLMQAWDQRGQLPDGACLRLVGKGPLTDLVREWADDRNDVRVEVDPPRAEIHRALRDADVLVLLSQPVRGWREQIGLPILEGLSHGVRIVASDETGLASWLERHGHCVLPADSPPATTLDAILRTARDPRSRESVLADLPHTDQRLAADLWLHAEGNKA</sequence>
<evidence type="ECO:0000313" key="3">
    <source>
        <dbReference type="Proteomes" id="UP000655208"/>
    </source>
</evidence>
<comment type="caution">
    <text evidence="2">The sequence shown here is derived from an EMBL/GenBank/DDBJ whole genome shotgun (WGS) entry which is preliminary data.</text>
</comment>
<dbReference type="SUPFAM" id="SSF53448">
    <property type="entry name" value="Nucleotide-diphospho-sugar transferases"/>
    <property type="match status" value="2"/>
</dbReference>